<dbReference type="RefSeq" id="WP_380428098.1">
    <property type="nucleotide sequence ID" value="NZ_JBHRZV010000053.1"/>
</dbReference>
<dbReference type="EMBL" id="JBHRZV010000053">
    <property type="protein sequence ID" value="MFC3929035.1"/>
    <property type="molecule type" value="Genomic_DNA"/>
</dbReference>
<evidence type="ECO:0000313" key="3">
    <source>
        <dbReference type="Proteomes" id="UP001595807"/>
    </source>
</evidence>
<keyword evidence="1" id="KW-0472">Membrane</keyword>
<feature type="transmembrane region" description="Helical" evidence="1">
    <location>
        <begin position="14"/>
        <end position="32"/>
    </location>
</feature>
<organism evidence="2 3">
    <name type="scientific">Streptococcus caprae</name>
    <dbReference type="NCBI Taxonomy" id="1640501"/>
    <lineage>
        <taxon>Bacteria</taxon>
        <taxon>Bacillati</taxon>
        <taxon>Bacillota</taxon>
        <taxon>Bacilli</taxon>
        <taxon>Lactobacillales</taxon>
        <taxon>Streptococcaceae</taxon>
        <taxon>Streptococcus</taxon>
    </lineage>
</organism>
<keyword evidence="3" id="KW-1185">Reference proteome</keyword>
<proteinExistence type="predicted"/>
<evidence type="ECO:0008006" key="4">
    <source>
        <dbReference type="Google" id="ProtNLM"/>
    </source>
</evidence>
<name>A0ABV8CZD1_9STRE</name>
<keyword evidence="1" id="KW-1133">Transmembrane helix</keyword>
<reference evidence="3" key="1">
    <citation type="journal article" date="2019" name="Int. J. Syst. Evol. Microbiol.">
        <title>The Global Catalogue of Microorganisms (GCM) 10K type strain sequencing project: providing services to taxonomists for standard genome sequencing and annotation.</title>
        <authorList>
            <consortium name="The Broad Institute Genomics Platform"/>
            <consortium name="The Broad Institute Genome Sequencing Center for Infectious Disease"/>
            <person name="Wu L."/>
            <person name="Ma J."/>
        </authorList>
    </citation>
    <scope>NUCLEOTIDE SEQUENCE [LARGE SCALE GENOMIC DNA]</scope>
    <source>
        <strain evidence="3">CCUG 67170</strain>
    </source>
</reference>
<comment type="caution">
    <text evidence="2">The sequence shown here is derived from an EMBL/GenBank/DDBJ whole genome shotgun (WGS) entry which is preliminary data.</text>
</comment>
<accession>A0ABV8CZD1</accession>
<protein>
    <recommendedName>
        <fullName evidence="4">Heme exporter protein D</fullName>
    </recommendedName>
</protein>
<keyword evidence="1" id="KW-0812">Transmembrane</keyword>
<evidence type="ECO:0000256" key="1">
    <source>
        <dbReference type="SAM" id="Phobius"/>
    </source>
</evidence>
<evidence type="ECO:0000313" key="2">
    <source>
        <dbReference type="EMBL" id="MFC3929035.1"/>
    </source>
</evidence>
<sequence>MIEIFGVAYTYRELFFTVLAVGFVIWLAFIGTRAEDSIKRKKHAILEDEYRKRFDD</sequence>
<dbReference type="Proteomes" id="UP001595807">
    <property type="component" value="Unassembled WGS sequence"/>
</dbReference>
<gene>
    <name evidence="2" type="ORF">ACFORF_10790</name>
</gene>